<evidence type="ECO:0000313" key="2">
    <source>
        <dbReference type="EMBL" id="VAW18303.1"/>
    </source>
</evidence>
<name>A0A3B0TQ07_9ZZZZ</name>
<protein>
    <submittedName>
        <fullName evidence="2">Uncharacterized protein</fullName>
    </submittedName>
</protein>
<dbReference type="EMBL" id="UOEL01000150">
    <property type="protein sequence ID" value="VAW18303.1"/>
    <property type="molecule type" value="Genomic_DNA"/>
</dbReference>
<sequence>MDKDALISKLFLRLEKLERENIILRERLSKYETSKNSRNSSIAPSQDENRPKKNQSLRK</sequence>
<feature type="non-terminal residue" evidence="2">
    <location>
        <position position="59"/>
    </location>
</feature>
<feature type="compositionally biased region" description="Polar residues" evidence="1">
    <location>
        <begin position="36"/>
        <end position="46"/>
    </location>
</feature>
<dbReference type="AlphaFoldDB" id="A0A3B0TQ07"/>
<organism evidence="2">
    <name type="scientific">hydrothermal vent metagenome</name>
    <dbReference type="NCBI Taxonomy" id="652676"/>
    <lineage>
        <taxon>unclassified sequences</taxon>
        <taxon>metagenomes</taxon>
        <taxon>ecological metagenomes</taxon>
    </lineage>
</organism>
<feature type="region of interest" description="Disordered" evidence="1">
    <location>
        <begin position="28"/>
        <end position="59"/>
    </location>
</feature>
<accession>A0A3B0TQ07</accession>
<evidence type="ECO:0000256" key="1">
    <source>
        <dbReference type="SAM" id="MobiDB-lite"/>
    </source>
</evidence>
<proteinExistence type="predicted"/>
<reference evidence="2" key="1">
    <citation type="submission" date="2018-06" db="EMBL/GenBank/DDBJ databases">
        <authorList>
            <person name="Zhirakovskaya E."/>
        </authorList>
    </citation>
    <scope>NUCLEOTIDE SEQUENCE</scope>
</reference>
<gene>
    <name evidence="2" type="ORF">MNBD_BACTEROID03-2213</name>
</gene>